<dbReference type="OMA" id="WTQNRAP"/>
<dbReference type="SMART" id="SM00636">
    <property type="entry name" value="Glyco_18"/>
    <property type="match status" value="1"/>
</dbReference>
<dbReference type="InterPro" id="IPR001223">
    <property type="entry name" value="Glyco_hydro18_cat"/>
</dbReference>
<evidence type="ECO:0000256" key="3">
    <source>
        <dbReference type="RuleBase" id="RU000489"/>
    </source>
</evidence>
<keyword evidence="2 3" id="KW-0326">Glycosidase</keyword>
<dbReference type="InterPro" id="IPR011583">
    <property type="entry name" value="Chitinase_II/V-like_cat"/>
</dbReference>
<feature type="domain" description="GH18" evidence="6">
    <location>
        <begin position="33"/>
        <end position="397"/>
    </location>
</feature>
<evidence type="ECO:0000313" key="7">
    <source>
        <dbReference type="EMBL" id="KAH7296152.1"/>
    </source>
</evidence>
<evidence type="ECO:0000259" key="6">
    <source>
        <dbReference type="PROSITE" id="PS51910"/>
    </source>
</evidence>
<dbReference type="PANTHER" id="PTHR11177">
    <property type="entry name" value="CHITINASE"/>
    <property type="match status" value="1"/>
</dbReference>
<dbReference type="GO" id="GO:0005576">
    <property type="term" value="C:extracellular region"/>
    <property type="evidence" value="ECO:0007669"/>
    <property type="project" value="TreeGrafter"/>
</dbReference>
<gene>
    <name evidence="7" type="ORF">KP509_26G011300</name>
</gene>
<evidence type="ECO:0000256" key="5">
    <source>
        <dbReference type="SAM" id="SignalP"/>
    </source>
</evidence>
<evidence type="ECO:0000256" key="2">
    <source>
        <dbReference type="ARBA" id="ARBA00023295"/>
    </source>
</evidence>
<organism evidence="7 8">
    <name type="scientific">Ceratopteris richardii</name>
    <name type="common">Triangle waterfern</name>
    <dbReference type="NCBI Taxonomy" id="49495"/>
    <lineage>
        <taxon>Eukaryota</taxon>
        <taxon>Viridiplantae</taxon>
        <taxon>Streptophyta</taxon>
        <taxon>Embryophyta</taxon>
        <taxon>Tracheophyta</taxon>
        <taxon>Polypodiopsida</taxon>
        <taxon>Polypodiidae</taxon>
        <taxon>Polypodiales</taxon>
        <taxon>Pteridineae</taxon>
        <taxon>Pteridaceae</taxon>
        <taxon>Parkerioideae</taxon>
        <taxon>Ceratopteris</taxon>
    </lineage>
</organism>
<dbReference type="Pfam" id="PF00704">
    <property type="entry name" value="Glyco_hydro_18"/>
    <property type="match status" value="1"/>
</dbReference>
<dbReference type="Gene3D" id="3.20.20.80">
    <property type="entry name" value="Glycosidases"/>
    <property type="match status" value="1"/>
</dbReference>
<keyword evidence="5" id="KW-0732">Signal</keyword>
<name>A0A8T2RI18_CERRI</name>
<dbReference type="PROSITE" id="PS51910">
    <property type="entry name" value="GH18_2"/>
    <property type="match status" value="1"/>
</dbReference>
<reference evidence="7" key="1">
    <citation type="submission" date="2021-08" db="EMBL/GenBank/DDBJ databases">
        <title>WGS assembly of Ceratopteris richardii.</title>
        <authorList>
            <person name="Marchant D.B."/>
            <person name="Chen G."/>
            <person name="Jenkins J."/>
            <person name="Shu S."/>
            <person name="Leebens-Mack J."/>
            <person name="Grimwood J."/>
            <person name="Schmutz J."/>
            <person name="Soltis P."/>
            <person name="Soltis D."/>
            <person name="Chen Z.-H."/>
        </authorList>
    </citation>
    <scope>NUCLEOTIDE SEQUENCE</scope>
    <source>
        <strain evidence="7">Whitten #5841</strain>
        <tissue evidence="7">Leaf</tissue>
    </source>
</reference>
<dbReference type="SUPFAM" id="SSF54556">
    <property type="entry name" value="Chitinase insertion domain"/>
    <property type="match status" value="1"/>
</dbReference>
<evidence type="ECO:0000313" key="8">
    <source>
        <dbReference type="Proteomes" id="UP000825935"/>
    </source>
</evidence>
<dbReference type="PROSITE" id="PS01095">
    <property type="entry name" value="GH18_1"/>
    <property type="match status" value="1"/>
</dbReference>
<dbReference type="AlphaFoldDB" id="A0A8T2RI18"/>
<dbReference type="InterPro" id="IPR017853">
    <property type="entry name" value="GH"/>
</dbReference>
<comment type="similarity">
    <text evidence="4">Belongs to the glycosyl hydrolase 18 family.</text>
</comment>
<dbReference type="Proteomes" id="UP000825935">
    <property type="component" value="Chromosome 26"/>
</dbReference>
<dbReference type="PANTHER" id="PTHR11177:SF317">
    <property type="entry name" value="CHITINASE 12-RELATED"/>
    <property type="match status" value="1"/>
</dbReference>
<dbReference type="GO" id="GO:0005975">
    <property type="term" value="P:carbohydrate metabolic process"/>
    <property type="evidence" value="ECO:0007669"/>
    <property type="project" value="InterPro"/>
</dbReference>
<accession>A0A8T2RI18</accession>
<dbReference type="SUPFAM" id="SSF51445">
    <property type="entry name" value="(Trans)glycosidases"/>
    <property type="match status" value="1"/>
</dbReference>
<dbReference type="EMBL" id="CM035431">
    <property type="protein sequence ID" value="KAH7296152.1"/>
    <property type="molecule type" value="Genomic_DNA"/>
</dbReference>
<dbReference type="InterPro" id="IPR050314">
    <property type="entry name" value="Glycosyl_Hydrlase_18"/>
</dbReference>
<dbReference type="GO" id="GO:0004568">
    <property type="term" value="F:chitinase activity"/>
    <property type="evidence" value="ECO:0007669"/>
    <property type="project" value="TreeGrafter"/>
</dbReference>
<sequence length="397" mass="43296">MLTLLSFLLWSITAVIGAIASSFNAGCNSISYPVRSAYFYYGQLENASDVDATPFTHVLYAFATMDGDTFAVVPAVDDGGRISSFSKTMRRSNPNVKTLLSIGGGGSDALAFSRMVATSASRATFIQKSIAAAVLYGFDGLDLDWEFPQSDTDMENLGLLFQEWRAAVKEKKSRRKQTRRKKQTSNGEDEELLLTAAVKYNVTVAFGGAGTYPVDAIARYLDWINIMSYDLHGGWEAQTGMHTALYDATELQTLTVNFGVQHWLRAGLPPQRAALGLAAYGHAWYLQDSAQHGVGAAAAGAAPTLTFSEIQISLSAHAHSCAHDSTTRCAYCFWTTSDNSTMWVGFDDPATIATKVRYLKNLGLRGYSFWSLGGDTKGILFKRASREWMKIQHPGNG</sequence>
<evidence type="ECO:0000256" key="1">
    <source>
        <dbReference type="ARBA" id="ARBA00022801"/>
    </source>
</evidence>
<dbReference type="InterPro" id="IPR001579">
    <property type="entry name" value="Glyco_hydro_18_chit_AS"/>
</dbReference>
<dbReference type="GO" id="GO:0006032">
    <property type="term" value="P:chitin catabolic process"/>
    <property type="evidence" value="ECO:0007669"/>
    <property type="project" value="TreeGrafter"/>
</dbReference>
<proteinExistence type="inferred from homology"/>
<evidence type="ECO:0000256" key="4">
    <source>
        <dbReference type="RuleBase" id="RU004453"/>
    </source>
</evidence>
<dbReference type="Gene3D" id="3.10.50.10">
    <property type="match status" value="1"/>
</dbReference>
<keyword evidence="8" id="KW-1185">Reference proteome</keyword>
<dbReference type="OrthoDB" id="76388at2759"/>
<keyword evidence="1 3" id="KW-0378">Hydrolase</keyword>
<protein>
    <recommendedName>
        <fullName evidence="6">GH18 domain-containing protein</fullName>
    </recommendedName>
</protein>
<feature type="chain" id="PRO_5035872632" description="GH18 domain-containing protein" evidence="5">
    <location>
        <begin position="21"/>
        <end position="397"/>
    </location>
</feature>
<dbReference type="InterPro" id="IPR029070">
    <property type="entry name" value="Chitinase_insertion_sf"/>
</dbReference>
<feature type="signal peptide" evidence="5">
    <location>
        <begin position="1"/>
        <end position="20"/>
    </location>
</feature>
<comment type="caution">
    <text evidence="7">The sequence shown here is derived from an EMBL/GenBank/DDBJ whole genome shotgun (WGS) entry which is preliminary data.</text>
</comment>
<dbReference type="GO" id="GO:0008061">
    <property type="term" value="F:chitin binding"/>
    <property type="evidence" value="ECO:0007669"/>
    <property type="project" value="InterPro"/>
</dbReference>